<evidence type="ECO:0000256" key="2">
    <source>
        <dbReference type="ARBA" id="ARBA00022729"/>
    </source>
</evidence>
<dbReference type="Proteomes" id="UP001299970">
    <property type="component" value="Unassembled WGS sequence"/>
</dbReference>
<feature type="domain" description="Leucine-binding protein" evidence="4">
    <location>
        <begin position="28"/>
        <end position="377"/>
    </location>
</feature>
<comment type="similarity">
    <text evidence="1">Belongs to the leucine-binding protein family.</text>
</comment>
<organism evidence="5 6">
    <name type="scientific">Pseudonocardia alaniniphila</name>
    <dbReference type="NCBI Taxonomy" id="75291"/>
    <lineage>
        <taxon>Bacteria</taxon>
        <taxon>Bacillati</taxon>
        <taxon>Actinomycetota</taxon>
        <taxon>Actinomycetes</taxon>
        <taxon>Pseudonocardiales</taxon>
        <taxon>Pseudonocardiaceae</taxon>
        <taxon>Pseudonocardia</taxon>
    </lineage>
</organism>
<gene>
    <name evidence="5" type="ORF">MMF94_19085</name>
</gene>
<keyword evidence="6" id="KW-1185">Reference proteome</keyword>
<accession>A0ABS9TGY1</accession>
<proteinExistence type="inferred from homology"/>
<protein>
    <submittedName>
        <fullName evidence="5">Branched-chain amino acid ABC transporter substrate-binding protein</fullName>
    </submittedName>
</protein>
<evidence type="ECO:0000256" key="1">
    <source>
        <dbReference type="ARBA" id="ARBA00010062"/>
    </source>
</evidence>
<reference evidence="5 6" key="1">
    <citation type="submission" date="2022-03" db="EMBL/GenBank/DDBJ databases">
        <title>Pseudonocardia alaer sp. nov., a novel actinomycete isolated from reed forest soil.</title>
        <authorList>
            <person name="Wang L."/>
        </authorList>
    </citation>
    <scope>NUCLEOTIDE SEQUENCE [LARGE SCALE GENOMIC DNA]</scope>
    <source>
        <strain evidence="5 6">Y-16303</strain>
    </source>
</reference>
<dbReference type="CDD" id="cd06342">
    <property type="entry name" value="PBP1_ABC_LIVBP-like"/>
    <property type="match status" value="1"/>
</dbReference>
<dbReference type="InterPro" id="IPR028082">
    <property type="entry name" value="Peripla_BP_I"/>
</dbReference>
<name>A0ABS9TGY1_9PSEU</name>
<dbReference type="SUPFAM" id="SSF53822">
    <property type="entry name" value="Periplasmic binding protein-like I"/>
    <property type="match status" value="1"/>
</dbReference>
<dbReference type="Gene3D" id="3.40.50.2300">
    <property type="match status" value="2"/>
</dbReference>
<evidence type="ECO:0000259" key="4">
    <source>
        <dbReference type="Pfam" id="PF13458"/>
    </source>
</evidence>
<evidence type="ECO:0000313" key="6">
    <source>
        <dbReference type="Proteomes" id="UP001299970"/>
    </source>
</evidence>
<dbReference type="PANTHER" id="PTHR47151">
    <property type="entry name" value="LEU/ILE/VAL-BINDING ABC TRANSPORTER SUBUNIT"/>
    <property type="match status" value="1"/>
</dbReference>
<dbReference type="RefSeq" id="WP_241038657.1">
    <property type="nucleotide sequence ID" value="NZ_BAAAJF010000012.1"/>
</dbReference>
<keyword evidence="2" id="KW-0732">Signal</keyword>
<dbReference type="Pfam" id="PF13458">
    <property type="entry name" value="Peripla_BP_6"/>
    <property type="match status" value="1"/>
</dbReference>
<evidence type="ECO:0000256" key="3">
    <source>
        <dbReference type="SAM" id="MobiDB-lite"/>
    </source>
</evidence>
<comment type="caution">
    <text evidence="5">The sequence shown here is derived from an EMBL/GenBank/DDBJ whole genome shotgun (WGS) entry which is preliminary data.</text>
</comment>
<dbReference type="PANTHER" id="PTHR47151:SF2">
    <property type="entry name" value="AMINO ACID BINDING PROTEIN"/>
    <property type="match status" value="1"/>
</dbReference>
<feature type="region of interest" description="Disordered" evidence="3">
    <location>
        <begin position="1"/>
        <end position="22"/>
    </location>
</feature>
<sequence>MLLPACSTNQSSESATGSSCDTSKGSLVIGVIAPLSGGLSAYGLGIRNSADLAVRQANQTCAVPGYRLVLQPEDDQATPQIAAQAATGLASDPNIAGVIGTYNSSTAQSVAPILAQQNIVEVSPGNTDPVLSMGPDATTAPKRQFPMYFRVATTDLLQGPYGAQYLIQKAGKKRIAVIDDGKTYGVGIANSFAQEAQQLGADIVTRERVGEHDTDFSSVIAKIRPMNPDAVYYGGEYPVAGPLSKQLADAGMPVTVMGGDGIADKQYVALGGRQGDLATGIGAPVESLPDSKKFIDDYTAAGYSEPYSPYGALSFDSANVIIDALKKVVSTGDFSSSRRQDMINAVQQTNVDGVSGHVSFDQFGDTTNKILTVYTVKGDAFVPVETGTFDPQASH</sequence>
<dbReference type="InterPro" id="IPR028081">
    <property type="entry name" value="Leu-bd"/>
</dbReference>
<dbReference type="EMBL" id="JAKXMK010000016">
    <property type="protein sequence ID" value="MCH6167797.1"/>
    <property type="molecule type" value="Genomic_DNA"/>
</dbReference>
<evidence type="ECO:0000313" key="5">
    <source>
        <dbReference type="EMBL" id="MCH6167797.1"/>
    </source>
</evidence>